<dbReference type="EMBL" id="RQTC01000134">
    <property type="protein sequence ID" value="RZH92910.1"/>
    <property type="molecule type" value="Genomic_DNA"/>
</dbReference>
<sequence length="37" mass="4185">MSKEHTLSQNISRVNFKELQQIIKMGLVQGNLIPAFA</sequence>
<gene>
    <name evidence="1" type="ORF">EIG94_08535</name>
</gene>
<comment type="caution">
    <text evidence="1">The sequence shown here is derived from an EMBL/GenBank/DDBJ whole genome shotgun (WGS) entry which is preliminary data.</text>
</comment>
<dbReference type="AlphaFoldDB" id="A0AB74E6K9"/>
<proteinExistence type="predicted"/>
<evidence type="ECO:0000313" key="1">
    <source>
        <dbReference type="EMBL" id="RZH92910.1"/>
    </source>
</evidence>
<accession>A0AB74E6K9</accession>
<name>A0AB74E6K9_STAAU</name>
<evidence type="ECO:0000313" key="2">
    <source>
        <dbReference type="Proteomes" id="UP000293434"/>
    </source>
</evidence>
<protein>
    <submittedName>
        <fullName evidence="1">Protoheme IX farnesyltransferase</fullName>
    </submittedName>
</protein>
<feature type="non-terminal residue" evidence="1">
    <location>
        <position position="37"/>
    </location>
</feature>
<organism evidence="1 2">
    <name type="scientific">Staphylococcus aureus</name>
    <dbReference type="NCBI Taxonomy" id="1280"/>
    <lineage>
        <taxon>Bacteria</taxon>
        <taxon>Bacillati</taxon>
        <taxon>Bacillota</taxon>
        <taxon>Bacilli</taxon>
        <taxon>Bacillales</taxon>
        <taxon>Staphylococcaceae</taxon>
        <taxon>Staphylococcus</taxon>
    </lineage>
</organism>
<reference evidence="1 2" key="1">
    <citation type="submission" date="2018-11" db="EMBL/GenBank/DDBJ databases">
        <title>Genomic profiling of Staphylococcus species from a Poultry farm system in KwaZulu-Natal, South Africa.</title>
        <authorList>
            <person name="Amoako D.G."/>
            <person name="Somboro A.M."/>
            <person name="Abia A.L.K."/>
            <person name="Bester L.A."/>
            <person name="Essack S.Y."/>
        </authorList>
    </citation>
    <scope>NUCLEOTIDE SEQUENCE [LARGE SCALE GENOMIC DNA]</scope>
    <source>
        <strain evidence="1 2">SA9</strain>
    </source>
</reference>
<dbReference type="Proteomes" id="UP000293434">
    <property type="component" value="Unassembled WGS sequence"/>
</dbReference>